<dbReference type="Gene3D" id="2.60.40.3910">
    <property type="entry name" value="Inclusion body protein"/>
    <property type="match status" value="1"/>
</dbReference>
<gene>
    <name evidence="1" type="ORF">SAMN05192563_103963</name>
</gene>
<proteinExistence type="predicted"/>
<organism evidence="1 2">
    <name type="scientific">Paraburkholderia aspalathi</name>
    <dbReference type="NCBI Taxonomy" id="1324617"/>
    <lineage>
        <taxon>Bacteria</taxon>
        <taxon>Pseudomonadati</taxon>
        <taxon>Pseudomonadota</taxon>
        <taxon>Betaproteobacteria</taxon>
        <taxon>Burkholderiales</taxon>
        <taxon>Burkholderiaceae</taxon>
        <taxon>Paraburkholderia</taxon>
    </lineage>
</organism>
<evidence type="ECO:0000313" key="2">
    <source>
        <dbReference type="Proteomes" id="UP000198844"/>
    </source>
</evidence>
<sequence length="133" mass="14543">MSQVNILIAVNVAQAINTGRLGDYVYMVDDSLTGKSSGEGGDELSTVCENGDTVVWRVESIDPDQDVSINRFDGDIIAMGMVNPAPYPQTDSDTWGGRINSVGTQVEYRMYLTLNKNTVQSFDPFITATNPER</sequence>
<name>A0A1I7EP18_9BURK</name>
<dbReference type="Proteomes" id="UP000198844">
    <property type="component" value="Unassembled WGS sequence"/>
</dbReference>
<accession>A0A1I7EP18</accession>
<dbReference type="RefSeq" id="WP_093645537.1">
    <property type="nucleotide sequence ID" value="NZ_FPBH01000039.1"/>
</dbReference>
<dbReference type="EMBL" id="FPBH01000039">
    <property type="protein sequence ID" value="SFU25659.1"/>
    <property type="molecule type" value="Genomic_DNA"/>
</dbReference>
<reference evidence="1 2" key="1">
    <citation type="submission" date="2016-10" db="EMBL/GenBank/DDBJ databases">
        <authorList>
            <person name="de Groot N.N."/>
        </authorList>
    </citation>
    <scope>NUCLEOTIDE SEQUENCE [LARGE SCALE GENOMIC DNA]</scope>
    <source>
        <strain evidence="1 2">LMG 27731</strain>
    </source>
</reference>
<dbReference type="OrthoDB" id="8707082at2"/>
<evidence type="ECO:0008006" key="3">
    <source>
        <dbReference type="Google" id="ProtNLM"/>
    </source>
</evidence>
<protein>
    <recommendedName>
        <fullName evidence="3">Inclusion body protein</fullName>
    </recommendedName>
</protein>
<dbReference type="InterPro" id="IPR038712">
    <property type="entry name" value="PixA-like_sf"/>
</dbReference>
<evidence type="ECO:0000313" key="1">
    <source>
        <dbReference type="EMBL" id="SFU25659.1"/>
    </source>
</evidence>
<dbReference type="AlphaFoldDB" id="A0A1I7EP18"/>